<keyword evidence="1" id="KW-0812">Transmembrane</keyword>
<feature type="domain" description="Golvesin/Xly CBD-like" evidence="2">
    <location>
        <begin position="980"/>
        <end position="1101"/>
    </location>
</feature>
<proteinExistence type="predicted"/>
<sequence length="1104" mass="127723">MTFLSNIQSVAKYESKLLIRSWFFRVFTVLAIGITTLFNFLLFVSEDISGFWIATSIPSNIPYLILLLLNTGQAVIAIFLASDFLKRDKKLDTSEVFYVRPLSNAEYVIGKIWGNLRVFLLLNLIIMSITVAFNLTSGEVDWMAYLLYFLLISVPTLIFIIGLSIFLMLVLKNQALTFVLLLGYIGLTVFYIEDKFYYLFDYMAYSLPLIKSTIVGFSNLEVILNHRAIYFFAGLAFVFFTIFLFRRLPHSSRSNYPWIFFSVCALLLSFACGYWHVHSILYKSDIRTVYTRINNQYVTTPKMCIHQYDFSIEQRPDNFLSEVTMRGEALDSSAVFTFCLNPGLTVRSVHSGGQSLQFKRDRQIVLVDFGRDLAKGDTASVTFKYDGRIDHSFCYLDIPPEVLQASKKKFLFNIDKQYSFQTKDYLLLTPETYWYPRAGTSYSDENPNWQQTYFSNYHLKVKPLDGLIPLSQGEGKGDEQGTYTFKGDFPSQTISLVIGDYQQKSVLADSVLYSIWHLKGHDFFTAALDSIHDTIPSLIRNVKDQLARNYKLDYPFKRFSLIEVPIQFAGYERAWSQAQETIQPEMVLFPEKGALFDELDVKKQVQNHIRWSKYGNGNEIGIKEAQMRTFSNFAWMFLQTEGDYNFSSDRGKGNLSSESNPYFLFPQIYNFRYNIFSSEWPVANRVIELYLQKKSENEGWERQINGISNNEKAILLLETRTFKELLADVELRNLQNNIVGQEASRLFARSEINMGVEAFRDSLYSMLKRNTFLNIKFENMLDTLGKISRTDIRSLLGEWEKPTPLPFYSLGEPTLTKIVNKGGEELFVLRMLVSNNSDYEGIIHMNIRKDGWWSDPLEDPRARMKIEMPAHTTKELVSVWEDQIRNIEINTMLSGNLPNVINQEIGNVKNERNRIVKDSIYILPESSFELPGEVIVDNEDSTLFVLSAPPIMGLLPKWLDEVEETPFKYSGISWWRPPLQWTATTNSKYYGKYIRSAFVIKSGDGSQTATWKIPVPEAGQYDLYYYVFKNDELRWNKNFQGEYHFKVQYDGGAEDAYINLRKANEGWEQLGSYYFDSDTVRVVLTDECKLRSVTADAVKIVKRY</sequence>
<gene>
    <name evidence="3" type="ORF">A4V03_06355</name>
</gene>
<keyword evidence="3" id="KW-0456">Lyase</keyword>
<keyword evidence="1" id="KW-1133">Transmembrane helix</keyword>
<feature type="transmembrane region" description="Helical" evidence="1">
    <location>
        <begin position="63"/>
        <end position="81"/>
    </location>
</feature>
<dbReference type="InterPro" id="IPR033803">
    <property type="entry name" value="CBD-like_Golvesin-Xly"/>
</dbReference>
<feature type="transmembrane region" description="Helical" evidence="1">
    <location>
        <begin position="175"/>
        <end position="192"/>
    </location>
</feature>
<dbReference type="GO" id="GO:0016829">
    <property type="term" value="F:lyase activity"/>
    <property type="evidence" value="ECO:0007669"/>
    <property type="project" value="UniProtKB-KW"/>
</dbReference>
<evidence type="ECO:0000313" key="3">
    <source>
        <dbReference type="EMBL" id="ANU57233.1"/>
    </source>
</evidence>
<organism evidence="3 4">
    <name type="scientific">Bacteroides caecimuris</name>
    <dbReference type="NCBI Taxonomy" id="1796613"/>
    <lineage>
        <taxon>Bacteria</taxon>
        <taxon>Pseudomonadati</taxon>
        <taxon>Bacteroidota</taxon>
        <taxon>Bacteroidia</taxon>
        <taxon>Bacteroidales</taxon>
        <taxon>Bacteroidaceae</taxon>
        <taxon>Bacteroides</taxon>
    </lineage>
</organism>
<dbReference type="EMBL" id="CP015401">
    <property type="protein sequence ID" value="ANU57233.1"/>
    <property type="molecule type" value="Genomic_DNA"/>
</dbReference>
<feature type="transmembrane region" description="Helical" evidence="1">
    <location>
        <begin position="22"/>
        <end position="43"/>
    </location>
</feature>
<feature type="transmembrane region" description="Helical" evidence="1">
    <location>
        <begin position="118"/>
        <end position="136"/>
    </location>
</feature>
<evidence type="ECO:0000259" key="2">
    <source>
        <dbReference type="Pfam" id="PF25275"/>
    </source>
</evidence>
<dbReference type="Proteomes" id="UP000092631">
    <property type="component" value="Chromosome"/>
</dbReference>
<keyword evidence="4" id="KW-1185">Reference proteome</keyword>
<protein>
    <submittedName>
        <fullName evidence="3">Xanthan lyase</fullName>
    </submittedName>
</protein>
<feature type="transmembrane region" description="Helical" evidence="1">
    <location>
        <begin position="142"/>
        <end position="168"/>
    </location>
</feature>
<keyword evidence="1" id="KW-0472">Membrane</keyword>
<reference evidence="4" key="1">
    <citation type="submission" date="2016-04" db="EMBL/GenBank/DDBJ databases">
        <title>Complete Genome Sequences of Twelve Strains of a Stable Defined Moderately Diverse Mouse Microbiota 2 (sDMDMm2).</title>
        <authorList>
            <person name="Uchimura Y."/>
            <person name="Wyss M."/>
            <person name="Brugiroux S."/>
            <person name="Limenitakis J.P."/>
            <person name="Stecher B."/>
            <person name="McCoy K.D."/>
            <person name="Macpherson A.J."/>
        </authorList>
    </citation>
    <scope>NUCLEOTIDE SEQUENCE [LARGE SCALE GENOMIC DNA]</scope>
    <source>
        <strain evidence="4">I48</strain>
    </source>
</reference>
<dbReference type="GeneID" id="82186755"/>
<name>A0A1C7GY21_9BACE</name>
<accession>A0A1C7GY21</accession>
<evidence type="ECO:0000313" key="4">
    <source>
        <dbReference type="Proteomes" id="UP000092631"/>
    </source>
</evidence>
<dbReference type="OrthoDB" id="1108570at2"/>
<dbReference type="Pfam" id="PF25275">
    <property type="entry name" value="Golvesin_C"/>
    <property type="match status" value="1"/>
</dbReference>
<feature type="transmembrane region" description="Helical" evidence="1">
    <location>
        <begin position="228"/>
        <end position="246"/>
    </location>
</feature>
<evidence type="ECO:0000256" key="1">
    <source>
        <dbReference type="SAM" id="Phobius"/>
    </source>
</evidence>
<dbReference type="RefSeq" id="WP_065538330.1">
    <property type="nucleotide sequence ID" value="NZ_CAPDLJ010000005.1"/>
</dbReference>
<dbReference type="AlphaFoldDB" id="A0A1C7GY21"/>
<feature type="transmembrane region" description="Helical" evidence="1">
    <location>
        <begin position="258"/>
        <end position="277"/>
    </location>
</feature>
<dbReference type="KEGG" id="bcae:A4V03_06355"/>